<dbReference type="GO" id="GO:0005829">
    <property type="term" value="C:cytosol"/>
    <property type="evidence" value="ECO:0007669"/>
    <property type="project" value="TreeGrafter"/>
</dbReference>
<dbReference type="HAMAP" id="MF_01200_B">
    <property type="entry name" value="OMPdecase_type1_B"/>
    <property type="match status" value="1"/>
</dbReference>
<dbReference type="Gene3D" id="3.20.20.70">
    <property type="entry name" value="Aldolase class I"/>
    <property type="match status" value="1"/>
</dbReference>
<dbReference type="NCBIfam" id="NF001273">
    <property type="entry name" value="PRK00230.1"/>
    <property type="match status" value="1"/>
</dbReference>
<proteinExistence type="inferred from homology"/>
<dbReference type="GO" id="GO:0004590">
    <property type="term" value="F:orotidine-5'-phosphate decarboxylase activity"/>
    <property type="evidence" value="ECO:0007669"/>
    <property type="project" value="UniProtKB-EC"/>
</dbReference>
<protein>
    <recommendedName>
        <fullName evidence="3">Orotidine 5'-phosphate decarboxylase</fullName>
        <ecNumber evidence="2">4.1.1.23</ecNumber>
    </recommendedName>
    <alternativeName>
        <fullName evidence="7">OMP decarboxylase</fullName>
    </alternativeName>
</protein>
<dbReference type="Pfam" id="PF00215">
    <property type="entry name" value="OMPdecase"/>
    <property type="match status" value="1"/>
</dbReference>
<evidence type="ECO:0000259" key="8">
    <source>
        <dbReference type="SMART" id="SM00934"/>
    </source>
</evidence>
<keyword evidence="6 9" id="KW-0456">Lyase</keyword>
<reference evidence="9" key="1">
    <citation type="submission" date="2018-10" db="EMBL/GenBank/DDBJ databases">
        <authorList>
            <person name="Gruber-Vodicka H."/>
            <person name="Jaeckle O."/>
        </authorList>
    </citation>
    <scope>NUCLEOTIDE SEQUENCE</scope>
</reference>
<evidence type="ECO:0000256" key="1">
    <source>
        <dbReference type="ARBA" id="ARBA00004861"/>
    </source>
</evidence>
<dbReference type="InterPro" id="IPR047596">
    <property type="entry name" value="OMPdecase_bac"/>
</dbReference>
<gene>
    <name evidence="9" type="ORF">RIEGSTA812A_PEG_618</name>
</gene>
<keyword evidence="4" id="KW-0210">Decarboxylase</keyword>
<dbReference type="PANTHER" id="PTHR32119:SF2">
    <property type="entry name" value="OROTIDINE 5'-PHOSPHATE DECARBOXYLASE"/>
    <property type="match status" value="1"/>
</dbReference>
<sequence length="246" mass="25454">MSPFSAPVFCAIDMVDVSRARGIVTAVAEVVAGIKVGLEFFHANGAKGVHAVREAGGTLPMFLDLKFHDIPTTVAGAVRGVMPLQPFMIDVHASGGRAMMEAAAAACAEEAEKAGVKRPLVVAVTVLTSLDSSSMAEVGVAAASVADQVMRLASLAQACGLDGVVCSAHEVRRLRAGCGPGFRLVVPGVRPVWADNHEQKRVLTPTEALAAGADLLVIGRPMTAAPDPAAAARRITREIVEAQRCV</sequence>
<evidence type="ECO:0000313" key="9">
    <source>
        <dbReference type="EMBL" id="VBB69145.1"/>
    </source>
</evidence>
<dbReference type="EMBL" id="LR026963">
    <property type="protein sequence ID" value="VBB69145.1"/>
    <property type="molecule type" value="Genomic_DNA"/>
</dbReference>
<evidence type="ECO:0000256" key="2">
    <source>
        <dbReference type="ARBA" id="ARBA00012321"/>
    </source>
</evidence>
<name>A0A484H6Y3_9ZZZZ</name>
<dbReference type="PANTHER" id="PTHR32119">
    <property type="entry name" value="OROTIDINE 5'-PHOSPHATE DECARBOXYLASE"/>
    <property type="match status" value="1"/>
</dbReference>
<dbReference type="GO" id="GO:0006207">
    <property type="term" value="P:'de novo' pyrimidine nucleobase biosynthetic process"/>
    <property type="evidence" value="ECO:0007669"/>
    <property type="project" value="InterPro"/>
</dbReference>
<evidence type="ECO:0000256" key="5">
    <source>
        <dbReference type="ARBA" id="ARBA00022975"/>
    </source>
</evidence>
<dbReference type="SMART" id="SM00934">
    <property type="entry name" value="OMPdecase"/>
    <property type="match status" value="1"/>
</dbReference>
<dbReference type="SUPFAM" id="SSF51366">
    <property type="entry name" value="Ribulose-phoshate binding barrel"/>
    <property type="match status" value="1"/>
</dbReference>
<comment type="pathway">
    <text evidence="1">Pyrimidine metabolism; UMP biosynthesis via de novo pathway; UMP from orotate: step 2/2.</text>
</comment>
<dbReference type="InterPro" id="IPR014732">
    <property type="entry name" value="OMPdecase"/>
</dbReference>
<feature type="domain" description="Orotidine 5'-phosphate decarboxylase" evidence="8">
    <location>
        <begin position="7"/>
        <end position="235"/>
    </location>
</feature>
<dbReference type="AlphaFoldDB" id="A0A484H6Y3"/>
<dbReference type="GO" id="GO:0044205">
    <property type="term" value="P:'de novo' UMP biosynthetic process"/>
    <property type="evidence" value="ECO:0007669"/>
    <property type="project" value="UniProtKB-UniPathway"/>
</dbReference>
<dbReference type="NCBIfam" id="TIGR01740">
    <property type="entry name" value="pyrF"/>
    <property type="match status" value="1"/>
</dbReference>
<dbReference type="InterPro" id="IPR018089">
    <property type="entry name" value="OMPdecase_AS"/>
</dbReference>
<dbReference type="PROSITE" id="PS00156">
    <property type="entry name" value="OMPDECASE"/>
    <property type="match status" value="1"/>
</dbReference>
<evidence type="ECO:0000256" key="4">
    <source>
        <dbReference type="ARBA" id="ARBA00022793"/>
    </source>
</evidence>
<dbReference type="InterPro" id="IPR011060">
    <property type="entry name" value="RibuloseP-bd_barrel"/>
</dbReference>
<keyword evidence="5" id="KW-0665">Pyrimidine biosynthesis</keyword>
<evidence type="ECO:0000256" key="6">
    <source>
        <dbReference type="ARBA" id="ARBA00023239"/>
    </source>
</evidence>
<dbReference type="InterPro" id="IPR001754">
    <property type="entry name" value="OMPdeCOase_dom"/>
</dbReference>
<organism evidence="9">
    <name type="scientific">invertebrate metagenome</name>
    <dbReference type="NCBI Taxonomy" id="1711999"/>
    <lineage>
        <taxon>unclassified sequences</taxon>
        <taxon>metagenomes</taxon>
        <taxon>organismal metagenomes</taxon>
    </lineage>
</organism>
<dbReference type="InterPro" id="IPR013785">
    <property type="entry name" value="Aldolase_TIM"/>
</dbReference>
<accession>A0A484H6Y3</accession>
<evidence type="ECO:0000256" key="3">
    <source>
        <dbReference type="ARBA" id="ARBA00021923"/>
    </source>
</evidence>
<dbReference type="CDD" id="cd04725">
    <property type="entry name" value="OMP_decarboxylase_like"/>
    <property type="match status" value="1"/>
</dbReference>
<dbReference type="UniPathway" id="UPA00070">
    <property type="reaction ID" value="UER00120"/>
</dbReference>
<dbReference type="EC" id="4.1.1.23" evidence="2"/>
<evidence type="ECO:0000256" key="7">
    <source>
        <dbReference type="ARBA" id="ARBA00033428"/>
    </source>
</evidence>